<dbReference type="Proteomes" id="UP000257109">
    <property type="component" value="Unassembled WGS sequence"/>
</dbReference>
<comment type="caution">
    <text evidence="1">The sequence shown here is derived from an EMBL/GenBank/DDBJ whole genome shotgun (WGS) entry which is preliminary data.</text>
</comment>
<keyword evidence="2" id="KW-1185">Reference proteome</keyword>
<protein>
    <submittedName>
        <fullName evidence="1">Uncharacterized protein</fullName>
    </submittedName>
</protein>
<proteinExistence type="predicted"/>
<name>A0A371I1L8_MUCPR</name>
<dbReference type="AlphaFoldDB" id="A0A371I1L8"/>
<sequence>MDHLGFAMMLCGAPRQCPGSNLATCLEAKCLLDNQSSARDSWSGVFLFATQTNVLSGMPLYHIPKYHIELVVLKKPNSNASSGETRVWLIPRDCVAVKVSAVSATLEKNASKVKV</sequence>
<dbReference type="EMBL" id="QJKJ01001178">
    <property type="protein sequence ID" value="RDY08936.1"/>
    <property type="molecule type" value="Genomic_DNA"/>
</dbReference>
<evidence type="ECO:0000313" key="2">
    <source>
        <dbReference type="Proteomes" id="UP000257109"/>
    </source>
</evidence>
<feature type="non-terminal residue" evidence="1">
    <location>
        <position position="1"/>
    </location>
</feature>
<organism evidence="1 2">
    <name type="scientific">Mucuna pruriens</name>
    <name type="common">Velvet bean</name>
    <name type="synonym">Dolichos pruriens</name>
    <dbReference type="NCBI Taxonomy" id="157652"/>
    <lineage>
        <taxon>Eukaryota</taxon>
        <taxon>Viridiplantae</taxon>
        <taxon>Streptophyta</taxon>
        <taxon>Embryophyta</taxon>
        <taxon>Tracheophyta</taxon>
        <taxon>Spermatophyta</taxon>
        <taxon>Magnoliopsida</taxon>
        <taxon>eudicotyledons</taxon>
        <taxon>Gunneridae</taxon>
        <taxon>Pentapetalae</taxon>
        <taxon>rosids</taxon>
        <taxon>fabids</taxon>
        <taxon>Fabales</taxon>
        <taxon>Fabaceae</taxon>
        <taxon>Papilionoideae</taxon>
        <taxon>50 kb inversion clade</taxon>
        <taxon>NPAAA clade</taxon>
        <taxon>indigoferoid/millettioid clade</taxon>
        <taxon>Phaseoleae</taxon>
        <taxon>Mucuna</taxon>
    </lineage>
</organism>
<gene>
    <name evidence="1" type="ORF">CR513_06779</name>
</gene>
<reference evidence="1" key="1">
    <citation type="submission" date="2018-05" db="EMBL/GenBank/DDBJ databases">
        <title>Draft genome of Mucuna pruriens seed.</title>
        <authorList>
            <person name="Nnadi N.E."/>
            <person name="Vos R."/>
            <person name="Hasami M.H."/>
            <person name="Devisetty U.K."/>
            <person name="Aguiy J.C."/>
        </authorList>
    </citation>
    <scope>NUCLEOTIDE SEQUENCE [LARGE SCALE GENOMIC DNA]</scope>
    <source>
        <strain evidence="1">JCA_2017</strain>
    </source>
</reference>
<dbReference type="OrthoDB" id="1748516at2759"/>
<evidence type="ECO:0000313" key="1">
    <source>
        <dbReference type="EMBL" id="RDY08936.1"/>
    </source>
</evidence>
<accession>A0A371I1L8</accession>